<dbReference type="SUPFAM" id="SSF56672">
    <property type="entry name" value="DNA/RNA polymerases"/>
    <property type="match status" value="1"/>
</dbReference>
<dbReference type="GO" id="GO:0000166">
    <property type="term" value="F:nucleotide binding"/>
    <property type="evidence" value="ECO:0007669"/>
    <property type="project" value="UniProtKB-KW"/>
</dbReference>
<keyword evidence="2" id="KW-0808">Transferase</keyword>
<dbReference type="InterPro" id="IPR043502">
    <property type="entry name" value="DNA/RNA_pol_sf"/>
</dbReference>
<name>A0AB38ZK16_9VIRU</name>
<organism evidence="8">
    <name type="scientific">Suncus murinus picornavirus</name>
    <dbReference type="NCBI Taxonomy" id="2184399"/>
    <lineage>
        <taxon>Viruses</taxon>
        <taxon>Riboviria</taxon>
        <taxon>Orthornavirae</taxon>
        <taxon>Pisuviricota</taxon>
        <taxon>Pisoniviricetes</taxon>
        <taxon>Picornavirales</taxon>
    </lineage>
</organism>
<dbReference type="GO" id="GO:0003968">
    <property type="term" value="F:RNA-directed RNA polymerase activity"/>
    <property type="evidence" value="ECO:0007669"/>
    <property type="project" value="UniProtKB-KW"/>
</dbReference>
<evidence type="ECO:0000256" key="6">
    <source>
        <dbReference type="ARBA" id="ARBA00022953"/>
    </source>
</evidence>
<feature type="domain" description="RdRp catalytic" evidence="7">
    <location>
        <begin position="1"/>
        <end position="101"/>
    </location>
</feature>
<dbReference type="Pfam" id="PF00680">
    <property type="entry name" value="RdRP_1"/>
    <property type="match status" value="1"/>
</dbReference>
<dbReference type="GO" id="GO:0039694">
    <property type="term" value="P:viral RNA genome replication"/>
    <property type="evidence" value="ECO:0007669"/>
    <property type="project" value="InterPro"/>
</dbReference>
<keyword evidence="1" id="KW-0696">RNA-directed RNA polymerase</keyword>
<keyword evidence="5" id="KW-0378">Hydrolase</keyword>
<accession>A0AB38ZK16</accession>
<dbReference type="GO" id="GO:0016787">
    <property type="term" value="F:hydrolase activity"/>
    <property type="evidence" value="ECO:0007669"/>
    <property type="project" value="UniProtKB-KW"/>
</dbReference>
<dbReference type="InterPro" id="IPR043128">
    <property type="entry name" value="Rev_trsase/Diguanyl_cyclase"/>
</dbReference>
<sequence>MFEILIEHFFTEANGFDPLVGPYLRSLAVSKHAWMDQRMVIEGGLPSGCSATSVLNTVINNIVIRSLLHLTYSKFSFEDVAVLAYGDDLLVASDYQLDFNKVREVAKQYSLYQLTTANKQPDFPAVSYLTDVVFLKRRFEPHTVSGFVFRPVMDTVTLQTILSFYKPNTMQEKIQSVAQLAVHSGYTAYQELFAPFVEAGLRVPSWFTLEREWERNFFP</sequence>
<dbReference type="PROSITE" id="PS50507">
    <property type="entry name" value="RDRP_SSRNA_POS"/>
    <property type="match status" value="1"/>
</dbReference>
<dbReference type="InterPro" id="IPR001205">
    <property type="entry name" value="RNA-dir_pol_C"/>
</dbReference>
<evidence type="ECO:0000256" key="2">
    <source>
        <dbReference type="ARBA" id="ARBA00022679"/>
    </source>
</evidence>
<keyword evidence="4" id="KW-0547">Nucleotide-binding</keyword>
<evidence type="ECO:0000313" key="8">
    <source>
        <dbReference type="EMBL" id="WZI33373.1"/>
    </source>
</evidence>
<proteinExistence type="predicted"/>
<keyword evidence="3" id="KW-0548">Nucleotidyltransferase</keyword>
<reference evidence="8" key="1">
    <citation type="journal article" date="2024" name="NPJ Biofilms Microbiomes">
        <title>Decoding the RNA viromes in shrew lungs along the eastern coast of China.</title>
        <authorList>
            <person name="Zhang J.T."/>
            <person name="Hu Z.Y."/>
            <person name="Tang F."/>
            <person name="Liu Y.T."/>
            <person name="Tan W.L."/>
            <person name="Ma X.F."/>
            <person name="Zhang Y.F."/>
            <person name="Si G.Q."/>
            <person name="Zhang L."/>
            <person name="Zhang M.Q."/>
            <person name="Peng C."/>
            <person name="Fu B.K."/>
            <person name="Fang L.Q."/>
            <person name="Zhang X.A."/>
            <person name="Liu W."/>
        </authorList>
    </citation>
    <scope>NUCLEOTIDE SEQUENCE</scope>
    <source>
        <strain evidence="8">Picorna_12</strain>
    </source>
</reference>
<dbReference type="InterPro" id="IPR007094">
    <property type="entry name" value="RNA-dir_pol_PSvirus"/>
</dbReference>
<evidence type="ECO:0000256" key="3">
    <source>
        <dbReference type="ARBA" id="ARBA00022695"/>
    </source>
</evidence>
<dbReference type="Gene3D" id="3.30.70.270">
    <property type="match status" value="1"/>
</dbReference>
<evidence type="ECO:0000259" key="7">
    <source>
        <dbReference type="PROSITE" id="PS50507"/>
    </source>
</evidence>
<dbReference type="GO" id="GO:0003723">
    <property type="term" value="F:RNA binding"/>
    <property type="evidence" value="ECO:0007669"/>
    <property type="project" value="InterPro"/>
</dbReference>
<evidence type="ECO:0000256" key="5">
    <source>
        <dbReference type="ARBA" id="ARBA00022801"/>
    </source>
</evidence>
<dbReference type="Gene3D" id="1.20.960.20">
    <property type="match status" value="1"/>
</dbReference>
<reference evidence="8" key="2">
    <citation type="submission" date="2024-01" db="EMBL/GenBank/DDBJ databases">
        <authorList>
            <person name="Zhang X.-A."/>
            <person name="Zhang J.-T."/>
            <person name="Hu Z.-Y."/>
            <person name="Liu W."/>
        </authorList>
    </citation>
    <scope>NUCLEOTIDE SEQUENCE</scope>
    <source>
        <strain evidence="8">Picorna_12</strain>
    </source>
</reference>
<dbReference type="EMBL" id="PP272653">
    <property type="protein sequence ID" value="WZI33373.1"/>
    <property type="molecule type" value="Genomic_RNA"/>
</dbReference>
<protein>
    <submittedName>
        <fullName evidence="8">Polyprotein</fullName>
    </submittedName>
</protein>
<evidence type="ECO:0000256" key="4">
    <source>
        <dbReference type="ARBA" id="ARBA00022741"/>
    </source>
</evidence>
<dbReference type="GO" id="GO:0006351">
    <property type="term" value="P:DNA-templated transcription"/>
    <property type="evidence" value="ECO:0007669"/>
    <property type="project" value="InterPro"/>
</dbReference>
<keyword evidence="6" id="KW-0693">Viral RNA replication</keyword>
<evidence type="ECO:0000256" key="1">
    <source>
        <dbReference type="ARBA" id="ARBA00022484"/>
    </source>
</evidence>